<dbReference type="RefSeq" id="XP_071909570.1">
    <property type="nucleotide sequence ID" value="XM_072053469.1"/>
</dbReference>
<dbReference type="Proteomes" id="UP001652660">
    <property type="component" value="Chromosome 6c"/>
</dbReference>
<dbReference type="PRINTS" id="PR00081">
    <property type="entry name" value="GDHRDH"/>
</dbReference>
<keyword evidence="8" id="KW-1185">Reference proteome</keyword>
<dbReference type="PANTHER" id="PTHR43391">
    <property type="entry name" value="RETINOL DEHYDROGENASE-RELATED"/>
    <property type="match status" value="1"/>
</dbReference>
<dbReference type="InterPro" id="IPR036291">
    <property type="entry name" value="NAD(P)-bd_dom_sf"/>
</dbReference>
<protein>
    <submittedName>
        <fullName evidence="9">11-beta-hydroxysteroid dehydrogenase 1A-like</fullName>
    </submittedName>
</protein>
<dbReference type="PANTHER" id="PTHR43391:SF91">
    <property type="entry name" value="OS04G0390700 PROTEIN"/>
    <property type="match status" value="1"/>
</dbReference>
<evidence type="ECO:0000256" key="7">
    <source>
        <dbReference type="SAM" id="MobiDB-lite"/>
    </source>
</evidence>
<feature type="region of interest" description="Disordered" evidence="7">
    <location>
        <begin position="1"/>
        <end position="28"/>
    </location>
</feature>
<comment type="similarity">
    <text evidence="2 6">Belongs to the short-chain dehydrogenases/reductases (SDR) family.</text>
</comment>
<dbReference type="Gene3D" id="3.40.50.720">
    <property type="entry name" value="NAD(P)-binding Rossmann-like Domain"/>
    <property type="match status" value="1"/>
</dbReference>
<evidence type="ECO:0000256" key="4">
    <source>
        <dbReference type="ARBA" id="ARBA00022968"/>
    </source>
</evidence>
<name>A0ABM4UQL5_COFAR</name>
<gene>
    <name evidence="9" type="primary">LOC113692987</name>
</gene>
<dbReference type="PROSITE" id="PS00061">
    <property type="entry name" value="ADH_SHORT"/>
    <property type="match status" value="1"/>
</dbReference>
<proteinExistence type="inferred from homology"/>
<evidence type="ECO:0000256" key="6">
    <source>
        <dbReference type="RuleBase" id="RU000363"/>
    </source>
</evidence>
<dbReference type="SUPFAM" id="SSF51735">
    <property type="entry name" value="NAD(P)-binding Rossmann-fold domains"/>
    <property type="match status" value="1"/>
</dbReference>
<evidence type="ECO:0000313" key="8">
    <source>
        <dbReference type="Proteomes" id="UP001652660"/>
    </source>
</evidence>
<reference evidence="9" key="1">
    <citation type="submission" date="2025-08" db="UniProtKB">
        <authorList>
            <consortium name="RefSeq"/>
        </authorList>
    </citation>
    <scope>IDENTIFICATION</scope>
    <source>
        <tissue evidence="9">Leaves</tissue>
    </source>
</reference>
<organism evidence="8 9">
    <name type="scientific">Coffea arabica</name>
    <name type="common">Arabian coffee</name>
    <dbReference type="NCBI Taxonomy" id="13443"/>
    <lineage>
        <taxon>Eukaryota</taxon>
        <taxon>Viridiplantae</taxon>
        <taxon>Streptophyta</taxon>
        <taxon>Embryophyta</taxon>
        <taxon>Tracheophyta</taxon>
        <taxon>Spermatophyta</taxon>
        <taxon>Magnoliopsida</taxon>
        <taxon>eudicotyledons</taxon>
        <taxon>Gunneridae</taxon>
        <taxon>Pentapetalae</taxon>
        <taxon>asterids</taxon>
        <taxon>lamiids</taxon>
        <taxon>Gentianales</taxon>
        <taxon>Rubiaceae</taxon>
        <taxon>Ixoroideae</taxon>
        <taxon>Gardenieae complex</taxon>
        <taxon>Bertiereae - Coffeeae clade</taxon>
        <taxon>Coffeeae</taxon>
        <taxon>Coffea</taxon>
    </lineage>
</organism>
<evidence type="ECO:0000256" key="1">
    <source>
        <dbReference type="ARBA" id="ARBA00004606"/>
    </source>
</evidence>
<dbReference type="InterPro" id="IPR002347">
    <property type="entry name" value="SDR_fam"/>
</dbReference>
<keyword evidence="4" id="KW-0812">Transmembrane</keyword>
<evidence type="ECO:0000256" key="5">
    <source>
        <dbReference type="ARBA" id="ARBA00023002"/>
    </source>
</evidence>
<dbReference type="GeneID" id="113692987"/>
<sequence length="284" mass="31846">MTPPWLQHRLQQADEEEEEEEEVQGSVMSRRSKTLEIVKAPFVSQESHMGVLKSLAEKRTVPRRRAVGFQKTEKKSQKYGKSLINLCLAVDHLVNNAGIGSICLIEDATDITKFEPVMDVNFWGSVCPIYFAMPSLKRTKGSIFVNASASSHLNPPGISIYAASKAALLSIYETMRAELAPEISITTATLGVIEPEMSKGKYLNREGITQTFINQLPVMSASASACAKSIVDAICRKERYVTEPKWWRVFFLLKTFCPELIEFANHTYSLQMKAWSFPSQKGEE</sequence>
<keyword evidence="3" id="KW-0521">NADP</keyword>
<evidence type="ECO:0000313" key="9">
    <source>
        <dbReference type="RefSeq" id="XP_071909570.1"/>
    </source>
</evidence>
<dbReference type="PRINTS" id="PR00080">
    <property type="entry name" value="SDRFAMILY"/>
</dbReference>
<keyword evidence="5" id="KW-0560">Oxidoreductase</keyword>
<feature type="compositionally biased region" description="Acidic residues" evidence="7">
    <location>
        <begin position="13"/>
        <end position="23"/>
    </location>
</feature>
<keyword evidence="4" id="KW-0735">Signal-anchor</keyword>
<dbReference type="InterPro" id="IPR020904">
    <property type="entry name" value="Sc_DH/Rdtase_CS"/>
</dbReference>
<evidence type="ECO:0000256" key="3">
    <source>
        <dbReference type="ARBA" id="ARBA00022857"/>
    </source>
</evidence>
<accession>A0ABM4UQL5</accession>
<comment type="subcellular location">
    <subcellularLocation>
        <location evidence="1">Membrane</location>
        <topology evidence="1">Single-pass type II membrane protein</topology>
    </subcellularLocation>
</comment>
<dbReference type="Pfam" id="PF00106">
    <property type="entry name" value="adh_short"/>
    <property type="match status" value="1"/>
</dbReference>
<evidence type="ECO:0000256" key="2">
    <source>
        <dbReference type="ARBA" id="ARBA00006484"/>
    </source>
</evidence>